<reference evidence="2" key="1">
    <citation type="submission" date="2018-05" db="EMBL/GenBank/DDBJ databases">
        <authorList>
            <person name="Lanie J.A."/>
            <person name="Ng W.-L."/>
            <person name="Kazmierczak K.M."/>
            <person name="Andrzejewski T.M."/>
            <person name="Davidsen T.M."/>
            <person name="Wayne K.J."/>
            <person name="Tettelin H."/>
            <person name="Glass J.I."/>
            <person name="Rusch D."/>
            <person name="Podicherti R."/>
            <person name="Tsui H.-C.T."/>
            <person name="Winkler M.E."/>
        </authorList>
    </citation>
    <scope>NUCLEOTIDE SEQUENCE</scope>
</reference>
<dbReference type="Gene3D" id="2.60.120.620">
    <property type="entry name" value="q2cbj1_9rhob like domain"/>
    <property type="match status" value="1"/>
</dbReference>
<keyword evidence="1" id="KW-0175">Coiled coil</keyword>
<dbReference type="Pfam" id="PF05721">
    <property type="entry name" value="PhyH"/>
    <property type="match status" value="1"/>
</dbReference>
<dbReference type="AlphaFoldDB" id="A0A382RCA6"/>
<protein>
    <recommendedName>
        <fullName evidence="3">Phytanoyl-CoA dioxygenase family protein</fullName>
    </recommendedName>
</protein>
<dbReference type="PANTHER" id="PTHR20883">
    <property type="entry name" value="PHYTANOYL-COA DIOXYGENASE DOMAIN CONTAINING 1"/>
    <property type="match status" value="1"/>
</dbReference>
<name>A0A382RCA6_9ZZZZ</name>
<organism evidence="2">
    <name type="scientific">marine metagenome</name>
    <dbReference type="NCBI Taxonomy" id="408172"/>
    <lineage>
        <taxon>unclassified sequences</taxon>
        <taxon>metagenomes</taxon>
        <taxon>ecological metagenomes</taxon>
    </lineage>
</organism>
<dbReference type="EMBL" id="UINC01119995">
    <property type="protein sequence ID" value="SVC94191.1"/>
    <property type="molecule type" value="Genomic_DNA"/>
</dbReference>
<dbReference type="PANTHER" id="PTHR20883:SF51">
    <property type="entry name" value="PHYTANOYL-COA HYDROXYLASE"/>
    <property type="match status" value="1"/>
</dbReference>
<proteinExistence type="predicted"/>
<dbReference type="InterPro" id="IPR008775">
    <property type="entry name" value="Phytyl_CoA_dOase-like"/>
</dbReference>
<gene>
    <name evidence="2" type="ORF">METZ01_LOCUS347045</name>
</gene>
<dbReference type="SUPFAM" id="SSF51197">
    <property type="entry name" value="Clavaminate synthase-like"/>
    <property type="match status" value="1"/>
</dbReference>
<evidence type="ECO:0008006" key="3">
    <source>
        <dbReference type="Google" id="ProtNLM"/>
    </source>
</evidence>
<evidence type="ECO:0000256" key="1">
    <source>
        <dbReference type="SAM" id="Coils"/>
    </source>
</evidence>
<sequence length="242" mass="28274">MDDITLFNQNGFVFLKKLFTRQEIEKLKQQIDSDQDKISDARETQSSTGKLSLTLWNHSSDDLYSKFSTNERIVKPMQEFLKDEVYHYHSKIVWKKPGEGGFDWHQDYGYWYHNACLFPDMGSCFIMIDKSTKENGCLKVLSGSHHAGRMDHHQDSREQTGDRERIKKLEKRLECVYIEADPGDALFFHCNLLHASDRNNTNGSRRVLISCFNTKKNNPYKEIAHASYTPLNISKYNSILEY</sequence>
<accession>A0A382RCA6</accession>
<feature type="coiled-coil region" evidence="1">
    <location>
        <begin position="17"/>
        <end position="44"/>
    </location>
</feature>
<evidence type="ECO:0000313" key="2">
    <source>
        <dbReference type="EMBL" id="SVC94191.1"/>
    </source>
</evidence>